<dbReference type="Gene3D" id="1.25.40.20">
    <property type="entry name" value="Ankyrin repeat-containing domain"/>
    <property type="match status" value="3"/>
</dbReference>
<proteinExistence type="predicted"/>
<dbReference type="GO" id="GO:0085020">
    <property type="term" value="P:protein K6-linked ubiquitination"/>
    <property type="evidence" value="ECO:0007669"/>
    <property type="project" value="TreeGrafter"/>
</dbReference>
<evidence type="ECO:0000313" key="4">
    <source>
        <dbReference type="EMBL" id="CAD9748817.1"/>
    </source>
</evidence>
<dbReference type="GO" id="GO:0004842">
    <property type="term" value="F:ubiquitin-protein transferase activity"/>
    <property type="evidence" value="ECO:0007669"/>
    <property type="project" value="TreeGrafter"/>
</dbReference>
<dbReference type="SUPFAM" id="SSF48403">
    <property type="entry name" value="Ankyrin repeat"/>
    <property type="match status" value="1"/>
</dbReference>
<evidence type="ECO:0000256" key="1">
    <source>
        <dbReference type="ARBA" id="ARBA00022737"/>
    </source>
</evidence>
<evidence type="ECO:0000256" key="2">
    <source>
        <dbReference type="ARBA" id="ARBA00023043"/>
    </source>
</evidence>
<accession>A0A7S2X8G9</accession>
<dbReference type="PROSITE" id="PS50297">
    <property type="entry name" value="ANK_REP_REGION"/>
    <property type="match status" value="1"/>
</dbReference>
<feature type="repeat" description="ANK" evidence="3">
    <location>
        <begin position="266"/>
        <end position="298"/>
    </location>
</feature>
<keyword evidence="2 3" id="KW-0040">ANK repeat</keyword>
<name>A0A7S2X8G9_9EUKA</name>
<sequence>MPRQRKRQRVLAGAVGFPEGADGKENDCMNVENIEPASQQLRKSKAARQGHGGEWGEDIDELLIEATREGDQDACLSLLKSKANPNAISGNLGLGNHGPPLADASADGDIEMVRLLLRFKANPNSTSPLGSALQQALHGDHFALAKVLLRAKADPDQGGLDLLCARGCLTGVQVLLANRANPNASYSVGRHEGDRGGTPLFEAAINSHIDVARVLMTAKANVREADDLGRSVIMRVAGHGPFTPYDLRGIQYLLERQADPNARDHKGRNAIFSPAVHGRVDVVDLLLQANADVACRDRHKLTPLGLVSKAIEGKKEWKESLLFKDDTGSARHDGWRRRDVVRGAPRTALPRVATLLARSMADAGIKEKANVCAHLAKLSVKDDDREFWESLKCGIVDALGSLALFPARPALLTAAYCDPLETWRTLGNEVLRLMAS</sequence>
<gene>
    <name evidence="4" type="ORF">LSP00402_LOCUS2418</name>
</gene>
<dbReference type="EMBL" id="HBHP01003843">
    <property type="protein sequence ID" value="CAD9748817.1"/>
    <property type="molecule type" value="Transcribed_RNA"/>
</dbReference>
<dbReference type="AlphaFoldDB" id="A0A7S2X8G9"/>
<dbReference type="InterPro" id="IPR002110">
    <property type="entry name" value="Ankyrin_rpt"/>
</dbReference>
<protein>
    <submittedName>
        <fullName evidence="4">Uncharacterized protein</fullName>
    </submittedName>
</protein>
<dbReference type="InterPro" id="IPR036770">
    <property type="entry name" value="Ankyrin_rpt-contain_sf"/>
</dbReference>
<dbReference type="Pfam" id="PF12796">
    <property type="entry name" value="Ank_2"/>
    <property type="match status" value="1"/>
</dbReference>
<organism evidence="4">
    <name type="scientific">Lotharella oceanica</name>
    <dbReference type="NCBI Taxonomy" id="641309"/>
    <lineage>
        <taxon>Eukaryota</taxon>
        <taxon>Sar</taxon>
        <taxon>Rhizaria</taxon>
        <taxon>Cercozoa</taxon>
        <taxon>Chlorarachniophyceae</taxon>
        <taxon>Lotharella</taxon>
    </lineage>
</organism>
<dbReference type="PANTHER" id="PTHR24171">
    <property type="entry name" value="ANKYRIN REPEAT DOMAIN-CONTAINING PROTEIN 39-RELATED"/>
    <property type="match status" value="1"/>
</dbReference>
<dbReference type="PANTHER" id="PTHR24171:SF8">
    <property type="entry name" value="BRCA1-ASSOCIATED RING DOMAIN PROTEIN 1"/>
    <property type="match status" value="1"/>
</dbReference>
<evidence type="ECO:0000256" key="3">
    <source>
        <dbReference type="PROSITE-ProRule" id="PRU00023"/>
    </source>
</evidence>
<keyword evidence="1" id="KW-0677">Repeat</keyword>
<feature type="repeat" description="ANK" evidence="3">
    <location>
        <begin position="195"/>
        <end position="227"/>
    </location>
</feature>
<reference evidence="4" key="1">
    <citation type="submission" date="2021-01" db="EMBL/GenBank/DDBJ databases">
        <authorList>
            <person name="Corre E."/>
            <person name="Pelletier E."/>
            <person name="Niang G."/>
            <person name="Scheremetjew M."/>
            <person name="Finn R."/>
            <person name="Kale V."/>
            <person name="Holt S."/>
            <person name="Cochrane G."/>
            <person name="Meng A."/>
            <person name="Brown T."/>
            <person name="Cohen L."/>
        </authorList>
    </citation>
    <scope>NUCLEOTIDE SEQUENCE</scope>
    <source>
        <strain evidence="4">CCMP622</strain>
    </source>
</reference>
<dbReference type="SMART" id="SM00248">
    <property type="entry name" value="ANK"/>
    <property type="match status" value="6"/>
</dbReference>
<dbReference type="PROSITE" id="PS50088">
    <property type="entry name" value="ANK_REPEAT"/>
    <property type="match status" value="2"/>
</dbReference>